<dbReference type="Proteomes" id="UP000234585">
    <property type="component" value="Unassembled WGS sequence"/>
</dbReference>
<dbReference type="RefSeq" id="XP_024669394.1">
    <property type="nucleotide sequence ID" value="XM_024819481.1"/>
</dbReference>
<evidence type="ECO:0000256" key="6">
    <source>
        <dbReference type="ARBA" id="ARBA00023033"/>
    </source>
</evidence>
<evidence type="ECO:0000256" key="2">
    <source>
        <dbReference type="ARBA" id="ARBA00010617"/>
    </source>
</evidence>
<dbReference type="PRINTS" id="PR00465">
    <property type="entry name" value="EP450IV"/>
</dbReference>
<dbReference type="PANTHER" id="PTHR24305:SF235">
    <property type="entry name" value="CYTOCHROME P450 MONOOXYGENASE APDB-RELATED"/>
    <property type="match status" value="1"/>
</dbReference>
<keyword evidence="9" id="KW-0472">Membrane</keyword>
<comment type="cofactor">
    <cofactor evidence="1 7">
        <name>heme</name>
        <dbReference type="ChEBI" id="CHEBI:30413"/>
    </cofactor>
</comment>
<dbReference type="GO" id="GO:0005506">
    <property type="term" value="F:iron ion binding"/>
    <property type="evidence" value="ECO:0007669"/>
    <property type="project" value="InterPro"/>
</dbReference>
<dbReference type="InterPro" id="IPR050121">
    <property type="entry name" value="Cytochrome_P450_monoxygenase"/>
</dbReference>
<dbReference type="GeneID" id="36526641"/>
<comment type="similarity">
    <text evidence="2">Belongs to the cytochrome P450 family.</text>
</comment>
<dbReference type="GO" id="GO:0016705">
    <property type="term" value="F:oxidoreductase activity, acting on paired donors, with incorporation or reduction of molecular oxygen"/>
    <property type="evidence" value="ECO:0007669"/>
    <property type="project" value="InterPro"/>
</dbReference>
<dbReference type="AlphaFoldDB" id="A0A2I2F409"/>
<reference evidence="10 11" key="1">
    <citation type="submission" date="2017-12" db="EMBL/GenBank/DDBJ databases">
        <authorList>
            <consortium name="DOE Joint Genome Institute"/>
            <person name="Haridas S."/>
            <person name="Kjaerbolling I."/>
            <person name="Vesth T.C."/>
            <person name="Frisvad J.C."/>
            <person name="Nybo J.L."/>
            <person name="Theobald S."/>
            <person name="Kuo A."/>
            <person name="Bowyer P."/>
            <person name="Matsuda Y."/>
            <person name="Mondo S."/>
            <person name="Lyhne E.K."/>
            <person name="Kogle M.E."/>
            <person name="Clum A."/>
            <person name="Lipzen A."/>
            <person name="Salamov A."/>
            <person name="Ngan C.Y."/>
            <person name="Daum C."/>
            <person name="Chiniquy J."/>
            <person name="Barry K."/>
            <person name="LaButti K."/>
            <person name="Simmons B.A."/>
            <person name="Magnuson J.K."/>
            <person name="Mortensen U.H."/>
            <person name="Larsen T.O."/>
            <person name="Grigoriev I.V."/>
            <person name="Baker S.E."/>
            <person name="Andersen M.R."/>
            <person name="Nordberg H.P."/>
            <person name="Cantor M.N."/>
            <person name="Hua S.X."/>
        </authorList>
    </citation>
    <scope>NUCLEOTIDE SEQUENCE [LARGE SCALE GENOMIC DNA]</scope>
    <source>
        <strain evidence="10 11">CBS 102.13</strain>
    </source>
</reference>
<accession>A0A2I2F409</accession>
<dbReference type="InterPro" id="IPR002403">
    <property type="entry name" value="Cyt_P450_E_grp-IV"/>
</dbReference>
<dbReference type="PANTHER" id="PTHR24305">
    <property type="entry name" value="CYTOCHROME P450"/>
    <property type="match status" value="1"/>
</dbReference>
<dbReference type="OrthoDB" id="3934656at2759"/>
<feature type="region of interest" description="Disordered" evidence="8">
    <location>
        <begin position="418"/>
        <end position="438"/>
    </location>
</feature>
<evidence type="ECO:0000256" key="8">
    <source>
        <dbReference type="SAM" id="MobiDB-lite"/>
    </source>
</evidence>
<proteinExistence type="inferred from homology"/>
<dbReference type="GO" id="GO:0044550">
    <property type="term" value="P:secondary metabolite biosynthetic process"/>
    <property type="evidence" value="ECO:0007669"/>
    <property type="project" value="UniProtKB-ARBA"/>
</dbReference>
<keyword evidence="3 7" id="KW-0479">Metal-binding</keyword>
<dbReference type="GO" id="GO:0004497">
    <property type="term" value="F:monooxygenase activity"/>
    <property type="evidence" value="ECO:0007669"/>
    <property type="project" value="UniProtKB-KW"/>
</dbReference>
<evidence type="ECO:0000256" key="5">
    <source>
        <dbReference type="ARBA" id="ARBA00023004"/>
    </source>
</evidence>
<dbReference type="InterPro" id="IPR001128">
    <property type="entry name" value="Cyt_P450"/>
</dbReference>
<protein>
    <submittedName>
        <fullName evidence="10">Cytochrome P450</fullName>
    </submittedName>
</protein>
<dbReference type="Pfam" id="PF00067">
    <property type="entry name" value="p450"/>
    <property type="match status" value="1"/>
</dbReference>
<evidence type="ECO:0000256" key="9">
    <source>
        <dbReference type="SAM" id="Phobius"/>
    </source>
</evidence>
<keyword evidence="9" id="KW-0812">Transmembrane</keyword>
<evidence type="ECO:0000256" key="1">
    <source>
        <dbReference type="ARBA" id="ARBA00001971"/>
    </source>
</evidence>
<evidence type="ECO:0000256" key="7">
    <source>
        <dbReference type="PIRSR" id="PIRSR602403-1"/>
    </source>
</evidence>
<dbReference type="EMBL" id="KZ559163">
    <property type="protein sequence ID" value="PLB35382.1"/>
    <property type="molecule type" value="Genomic_DNA"/>
</dbReference>
<gene>
    <name evidence="10" type="ORF">BDW47DRAFT_63237</name>
</gene>
<keyword evidence="6" id="KW-0503">Monooxygenase</keyword>
<keyword evidence="5 7" id="KW-0408">Iron</keyword>
<evidence type="ECO:0000313" key="10">
    <source>
        <dbReference type="EMBL" id="PLB35382.1"/>
    </source>
</evidence>
<keyword evidence="9" id="KW-1133">Transmembrane helix</keyword>
<evidence type="ECO:0000256" key="4">
    <source>
        <dbReference type="ARBA" id="ARBA00023002"/>
    </source>
</evidence>
<dbReference type="Gene3D" id="1.10.630.10">
    <property type="entry name" value="Cytochrome P450"/>
    <property type="match status" value="2"/>
</dbReference>
<evidence type="ECO:0000313" key="11">
    <source>
        <dbReference type="Proteomes" id="UP000234585"/>
    </source>
</evidence>
<feature type="binding site" description="axial binding residue" evidence="7">
    <location>
        <position position="384"/>
    </location>
    <ligand>
        <name>heme</name>
        <dbReference type="ChEBI" id="CHEBI:30413"/>
    </ligand>
    <ligandPart>
        <name>Fe</name>
        <dbReference type="ChEBI" id="CHEBI:18248"/>
    </ligandPart>
</feature>
<dbReference type="STRING" id="41067.A0A2I2F409"/>
<feature type="compositionally biased region" description="Polar residues" evidence="8">
    <location>
        <begin position="213"/>
        <end position="223"/>
    </location>
</feature>
<feature type="region of interest" description="Disordered" evidence="8">
    <location>
        <begin position="202"/>
        <end position="226"/>
    </location>
</feature>
<feature type="transmembrane region" description="Helical" evidence="9">
    <location>
        <begin position="6"/>
        <end position="24"/>
    </location>
</feature>
<keyword evidence="7" id="KW-0349">Heme</keyword>
<dbReference type="SUPFAM" id="SSF48264">
    <property type="entry name" value="Cytochrome P450"/>
    <property type="match status" value="1"/>
</dbReference>
<keyword evidence="4" id="KW-0560">Oxidoreductase</keyword>
<name>A0A2I2F409_ASPCN</name>
<dbReference type="GO" id="GO:0020037">
    <property type="term" value="F:heme binding"/>
    <property type="evidence" value="ECO:0007669"/>
    <property type="project" value="InterPro"/>
</dbReference>
<dbReference type="InterPro" id="IPR036396">
    <property type="entry name" value="Cyt_P450_sf"/>
</dbReference>
<keyword evidence="11" id="KW-1185">Reference proteome</keyword>
<evidence type="ECO:0000256" key="3">
    <source>
        <dbReference type="ARBA" id="ARBA00022723"/>
    </source>
</evidence>
<organism evidence="10 11">
    <name type="scientific">Aspergillus candidus</name>
    <dbReference type="NCBI Taxonomy" id="41067"/>
    <lineage>
        <taxon>Eukaryota</taxon>
        <taxon>Fungi</taxon>
        <taxon>Dikarya</taxon>
        <taxon>Ascomycota</taxon>
        <taxon>Pezizomycotina</taxon>
        <taxon>Eurotiomycetes</taxon>
        <taxon>Eurotiomycetidae</taxon>
        <taxon>Eurotiales</taxon>
        <taxon>Aspergillaceae</taxon>
        <taxon>Aspergillus</taxon>
        <taxon>Aspergillus subgen. Circumdati</taxon>
    </lineage>
</organism>
<sequence>MVAPAIAILLLLLSVSWCLVGNYIRLMSIPGPRLAGWSDFWHKRAQNASNFGRLLTTYHWKYGPLVRLGPNCVSLADPESISYIHGRQLHEEENETAQQTIASAAQYEGVIDHLATDLVENLQRQRVVELTESFRFFVTHFVGRLILDDLIERTAHLRNEVHSGRWYHTLKGWFAFPTIEYLVLGSPGARLKMTRGGLLSDPRPMRMPEMGSNARSPAKNSPGQRARSMGEYRRLQAMVASIDCINAAFVSVFLALLCHPSILCKLRHELDTAVQARIISETPQWADLNRLRYLDAVMKEAIRLFSPGHSVKTIAPERGITIAGLHVPEDTVIISHSDTMRRNPEIFGPNSQAFQPDRWLAIDQWQRRRMEDNLFPFSQGIRTCPEGWAAWMEVKKVVALIIMRFEMRSVHVEGFNGPATSEEAPPTMVSFAVRPGTH</sequence>